<name>A0A150QTJ5_SORCE</name>
<dbReference type="Proteomes" id="UP000075260">
    <property type="component" value="Unassembled WGS sequence"/>
</dbReference>
<feature type="domain" description="Teneurin-like YD-shell" evidence="4">
    <location>
        <begin position="961"/>
        <end position="1200"/>
    </location>
</feature>
<protein>
    <submittedName>
        <fullName evidence="5">Uncharacterized protein</fullName>
    </submittedName>
</protein>
<organism evidence="5 6">
    <name type="scientific">Sorangium cellulosum</name>
    <name type="common">Polyangium cellulosum</name>
    <dbReference type="NCBI Taxonomy" id="56"/>
    <lineage>
        <taxon>Bacteria</taxon>
        <taxon>Pseudomonadati</taxon>
        <taxon>Myxococcota</taxon>
        <taxon>Polyangia</taxon>
        <taxon>Polyangiales</taxon>
        <taxon>Polyangiaceae</taxon>
        <taxon>Sorangium</taxon>
    </lineage>
</organism>
<keyword evidence="1" id="KW-0677">Repeat</keyword>
<proteinExistence type="predicted"/>
<dbReference type="Pfam" id="PF25023">
    <property type="entry name" value="TEN_YD-shell"/>
    <property type="match status" value="2"/>
</dbReference>
<evidence type="ECO:0000313" key="6">
    <source>
        <dbReference type="Proteomes" id="UP000075260"/>
    </source>
</evidence>
<dbReference type="InterPro" id="IPR022385">
    <property type="entry name" value="Rhs_assc_core"/>
</dbReference>
<gene>
    <name evidence="5" type="ORF">BE15_44540</name>
</gene>
<comment type="caution">
    <text evidence="5">The sequence shown here is derived from an EMBL/GenBank/DDBJ whole genome shotgun (WGS) entry which is preliminary data.</text>
</comment>
<dbReference type="Gene3D" id="2.180.10.10">
    <property type="entry name" value="RHS repeat-associated core"/>
    <property type="match status" value="2"/>
</dbReference>
<evidence type="ECO:0000313" key="5">
    <source>
        <dbReference type="EMBL" id="KYF71323.1"/>
    </source>
</evidence>
<feature type="domain" description="DUF6531" evidence="3">
    <location>
        <begin position="192"/>
        <end position="266"/>
    </location>
</feature>
<dbReference type="NCBIfam" id="TIGR03696">
    <property type="entry name" value="Rhs_assc_core"/>
    <property type="match status" value="1"/>
</dbReference>
<feature type="compositionally biased region" description="Basic and acidic residues" evidence="2">
    <location>
        <begin position="1407"/>
        <end position="1435"/>
    </location>
</feature>
<feature type="region of interest" description="Disordered" evidence="2">
    <location>
        <begin position="125"/>
        <end position="191"/>
    </location>
</feature>
<dbReference type="EMBL" id="JEMA01000342">
    <property type="protein sequence ID" value="KYF71323.1"/>
    <property type="molecule type" value="Genomic_DNA"/>
</dbReference>
<dbReference type="Pfam" id="PF13665">
    <property type="entry name" value="Tox-PAAR-like"/>
    <property type="match status" value="1"/>
</dbReference>
<reference evidence="5 6" key="1">
    <citation type="submission" date="2014-02" db="EMBL/GenBank/DDBJ databases">
        <title>The small core and large imbalanced accessory genome model reveals a collaborative survival strategy of Sorangium cellulosum strains in nature.</title>
        <authorList>
            <person name="Han K."/>
            <person name="Peng R."/>
            <person name="Blom J."/>
            <person name="Li Y.-Z."/>
        </authorList>
    </citation>
    <scope>NUCLEOTIDE SEQUENCE [LARGE SCALE GENOMIC DNA]</scope>
    <source>
        <strain evidence="5 6">So0008-312</strain>
    </source>
</reference>
<dbReference type="PANTHER" id="PTHR32305:SF15">
    <property type="entry name" value="PROTEIN RHSA-RELATED"/>
    <property type="match status" value="1"/>
</dbReference>
<feature type="domain" description="Teneurin-like YD-shell" evidence="4">
    <location>
        <begin position="578"/>
        <end position="732"/>
    </location>
</feature>
<accession>A0A150QTJ5</accession>
<dbReference type="InterPro" id="IPR056823">
    <property type="entry name" value="TEN-like_YD-shell"/>
</dbReference>
<dbReference type="PANTHER" id="PTHR32305">
    <property type="match status" value="1"/>
</dbReference>
<sequence length="1435" mass="154895">MSKVTALGMDTITEKSGHQMTGMAVSVCTTPAAPSPVPIPYPTAGTVAEGIIDPPMRTKINGAKILTVGGCMKACHGNEPGTLREVVSLNTGGPCFPWLGAPNVLIELGMAGITGSMGQMNKSVTTGAGASASGAGARGAGGGGAGGSAGGPGGKGPQAASNGGGGGGGGHEGAGPPAPPAPPGAEGQAKAGHPVDVITGAMYTTPAVDIDLRGPLPLQWVRQYRSSAVRRQCGVGWGWTHAFAWWAEIGPTGITVVDSEGSALVFPRLEEGEYALAPFGRRLERRGADLVLITRDRVERILRRGEEGRFRLEEVRDRSGNTTTLAWQRDELVALTDCVGRRLERERDGRRLFWWLVVVDAEGKPHRRLGVAYELDARGDLVRVVDSGGVETAYRYDEEHFLVEERLPDGLVYHFRYEDGPDGKRRCVETWGELPGRDVLAELSGGPDGGARAGAGAGAHTGAGTKGIFHMRLAYGPEPFSSRVIDATGGVHRYQGNALGLVTSYTDPLGRVTRLSFDPQGHLRAVWDAMGYVEQARFDAMGRLLSATAPMGRSTRLRRDDQGNAVELVDPAGARWAMQHDRAGRIVRRTDPSGGVTTCAYDQRGLAMATAGPGGEEQTQYDAHGNPIERADVRGARWRYLWDLLGMPVRIEAPGGAVHEFWYDSRGDMVRVAGPLGRHMERAFDARRRVVTERHPGGGITVHRYAGEARVETILPDGSRLRYGYDAMLRLAWIENAAGERHIFQRDAAGQITGERTFAGVEVRYELDPLGRCVARLDPEGHALRLTLDAAGQVVRREHDRGTMAAFEHDERGFITRARDEVTAVELGRDARTGAVVRETQRVGGHAFAVEREVDALGHEVGTRYSTGWYVTRRRGPGGAVDQVAVHGRDGAVEEAFEIVAASAGEHITRFRERDTGVGVTRDPLGRPARIRVFGPRGAVQRERTYAWAAQTGVTEIADTLRGTRRYELDVLGRPVRVTGLGVEEQYAYAPQGTPMARREVPCALGRGGRKIATSKARFAWDALGRLAQRIDAGGDARRCWDYRYNGENRLVEARRGDGFSVRYVYDPFGRRLAALRSDGTSTFFGWDGDAVVEEMHSDGTSVRYVFADDGYTPLLVSTGEREGGWRIVATDAVATPWLYLRADGEIDAIDLDPWGNEARVEGRVPPLRFAGQWADKEAGLIYHRHRWYAPELGLFLTPDPLGLEGSLHDVGFVPNATEWLDPRGLVIIIGSEDHESVAAAYSRAAATGQEVLYARELYGPHNPNGVPIVGEKHVELVTHGVPGSVKFQNGATNADGKEKRRYTGQELGTALKNAGLERDAEVVVVACDAASTPDKKPKQSVIAGINQATGNDTSGPSGIAYVRPYPQQYCEKCPPTPGRTGSVDLTNGHWERATGQAGGAPTVTRLEAHESPSTHHAETWRDPDAPRGQGLHEH</sequence>
<evidence type="ECO:0000259" key="4">
    <source>
        <dbReference type="Pfam" id="PF25023"/>
    </source>
</evidence>
<dbReference type="NCBIfam" id="TIGR01643">
    <property type="entry name" value="YD_repeat_2x"/>
    <property type="match status" value="5"/>
</dbReference>
<dbReference type="InterPro" id="IPR006530">
    <property type="entry name" value="YD"/>
</dbReference>
<dbReference type="OrthoDB" id="5477618at2"/>
<dbReference type="RefSeq" id="WP_061607045.1">
    <property type="nucleotide sequence ID" value="NZ_JEMA01000342.1"/>
</dbReference>
<dbReference type="InterPro" id="IPR050708">
    <property type="entry name" value="T6SS_VgrG/RHS"/>
</dbReference>
<dbReference type="Pfam" id="PF20148">
    <property type="entry name" value="DUF6531"/>
    <property type="match status" value="1"/>
</dbReference>
<evidence type="ECO:0000256" key="2">
    <source>
        <dbReference type="SAM" id="MobiDB-lite"/>
    </source>
</evidence>
<evidence type="ECO:0000259" key="3">
    <source>
        <dbReference type="Pfam" id="PF20148"/>
    </source>
</evidence>
<feature type="compositionally biased region" description="Gly residues" evidence="2">
    <location>
        <begin position="136"/>
        <end position="173"/>
    </location>
</feature>
<dbReference type="PRINTS" id="PR00394">
    <property type="entry name" value="RHSPROTEIN"/>
</dbReference>
<dbReference type="InterPro" id="IPR045351">
    <property type="entry name" value="DUF6531"/>
</dbReference>
<dbReference type="Pfam" id="PF05593">
    <property type="entry name" value="RHS_repeat"/>
    <property type="match status" value="3"/>
</dbReference>
<evidence type="ECO:0000256" key="1">
    <source>
        <dbReference type="ARBA" id="ARBA00022737"/>
    </source>
</evidence>
<dbReference type="InterPro" id="IPR031325">
    <property type="entry name" value="RHS_repeat"/>
</dbReference>
<feature type="region of interest" description="Disordered" evidence="2">
    <location>
        <begin position="1392"/>
        <end position="1435"/>
    </location>
</feature>